<dbReference type="PRINTS" id="PR00633">
    <property type="entry name" value="RCCNDNSATION"/>
</dbReference>
<comment type="caution">
    <text evidence="4">The sequence shown here is derived from an EMBL/GenBank/DDBJ whole genome shotgun (WGS) entry which is preliminary data.</text>
</comment>
<keyword evidence="5" id="KW-1185">Reference proteome</keyword>
<dbReference type="PROSITE" id="PS50012">
    <property type="entry name" value="RCC1_3"/>
    <property type="match status" value="7"/>
</dbReference>
<evidence type="ECO:0000256" key="2">
    <source>
        <dbReference type="PROSITE-ProRule" id="PRU00235"/>
    </source>
</evidence>
<name>A0A1R2ARE6_9CILI</name>
<evidence type="ECO:0000313" key="4">
    <source>
        <dbReference type="EMBL" id="OMJ67101.1"/>
    </source>
</evidence>
<proteinExistence type="predicted"/>
<feature type="repeat" description="RCC1" evidence="2">
    <location>
        <begin position="166"/>
        <end position="221"/>
    </location>
</feature>
<feature type="domain" description="RCC1-like" evidence="3">
    <location>
        <begin position="10"/>
        <end position="378"/>
    </location>
</feature>
<keyword evidence="1" id="KW-0677">Repeat</keyword>
<evidence type="ECO:0000259" key="3">
    <source>
        <dbReference type="Pfam" id="PF25390"/>
    </source>
</evidence>
<dbReference type="InterPro" id="IPR009091">
    <property type="entry name" value="RCC1/BLIP-II"/>
</dbReference>
<dbReference type="SUPFAM" id="SSF50985">
    <property type="entry name" value="RCC1/BLIP-II"/>
    <property type="match status" value="2"/>
</dbReference>
<feature type="repeat" description="RCC1" evidence="2">
    <location>
        <begin position="8"/>
        <end position="59"/>
    </location>
</feature>
<dbReference type="OrthoDB" id="10256179at2759"/>
<dbReference type="AlphaFoldDB" id="A0A1R2ARE6"/>
<accession>A0A1R2ARE6</accession>
<dbReference type="InterPro" id="IPR051625">
    <property type="entry name" value="Signaling_Regulatory_Domain"/>
</dbReference>
<gene>
    <name evidence="4" type="ORF">SteCoe_35824</name>
</gene>
<dbReference type="InterPro" id="IPR058923">
    <property type="entry name" value="RCC1-like_dom"/>
</dbReference>
<dbReference type="PROSITE" id="PS00626">
    <property type="entry name" value="RCC1_2"/>
    <property type="match status" value="5"/>
</dbReference>
<dbReference type="PANTHER" id="PTHR22872">
    <property type="entry name" value="BTK-BINDING PROTEIN-RELATED"/>
    <property type="match status" value="1"/>
</dbReference>
<dbReference type="Pfam" id="PF25390">
    <property type="entry name" value="WD40_RLD"/>
    <property type="match status" value="1"/>
</dbReference>
<protein>
    <recommendedName>
        <fullName evidence="3">RCC1-like domain-containing protein</fullName>
    </recommendedName>
</protein>
<dbReference type="Gene3D" id="2.130.10.30">
    <property type="entry name" value="Regulator of chromosome condensation 1/beta-lactamase-inhibitor protein II"/>
    <property type="match status" value="3"/>
</dbReference>
<evidence type="ECO:0000313" key="5">
    <source>
        <dbReference type="Proteomes" id="UP000187209"/>
    </source>
</evidence>
<dbReference type="EMBL" id="MPUH01001563">
    <property type="protein sequence ID" value="OMJ67101.1"/>
    <property type="molecule type" value="Genomic_DNA"/>
</dbReference>
<feature type="repeat" description="RCC1" evidence="2">
    <location>
        <begin position="222"/>
        <end position="279"/>
    </location>
</feature>
<feature type="repeat" description="RCC1" evidence="2">
    <location>
        <begin position="60"/>
        <end position="113"/>
    </location>
</feature>
<dbReference type="Proteomes" id="UP000187209">
    <property type="component" value="Unassembled WGS sequence"/>
</dbReference>
<feature type="repeat" description="RCC1" evidence="2">
    <location>
        <begin position="114"/>
        <end position="165"/>
    </location>
</feature>
<organism evidence="4 5">
    <name type="scientific">Stentor coeruleus</name>
    <dbReference type="NCBI Taxonomy" id="5963"/>
    <lineage>
        <taxon>Eukaryota</taxon>
        <taxon>Sar</taxon>
        <taxon>Alveolata</taxon>
        <taxon>Ciliophora</taxon>
        <taxon>Postciliodesmatophora</taxon>
        <taxon>Heterotrichea</taxon>
        <taxon>Heterotrichida</taxon>
        <taxon>Stentoridae</taxon>
        <taxon>Stentor</taxon>
    </lineage>
</organism>
<sequence>MSRIAGEPTAFAWGKNKDGELSVGNNKDSYLPIPVKGVKNKNLVHVNSGGQHSAAIDSQGHLYICGSYLHGKLGIEDLTTVSIPAFTLVPSLKEKVVIQVACGDYHTLCLVEDGSVYTWGGTLHKKLGQRSGKAINKPGLVQGLSDKEVIYVGCGDFHSVALTNEGKVYTWGGGGSFFNRGQCGHGHVKDILEPSPVPMLMSKCVVQLSCGGYHTLALTDNNELYGWGSGLYGECGFGEFLNTTSPKLVLMPWVKKLAEEQLIIEISAGGHHSLVLTDQGYVFSFGFASHGQLGLRNTINQSEPQLVTDLRTKPIKAVAAGWNHTLVLSQRGDIYACGYGSFGQLGLGDDESRTIFTHVSALGPKNVERIYAGGNHSWALLDPAEPIKRDYEPPSPLPADLSFVDNPIQMASVIQEEEAFESSNKIKLTTGSDFFLQIAYSDIQFCHRFVRYELREEQLDMGKAKTEEFVHEMYINEAGVQYHRIQEDDDINEITAGNDETVCKGGEANITCLLVCDPCRNEPPIDKNDVNNDGEEITVIYRAAQLTANPLQTKLSEWVRFFMSKVSPYCAGPPKFFELRPKHFYTS</sequence>
<reference evidence="4 5" key="1">
    <citation type="submission" date="2016-11" db="EMBL/GenBank/DDBJ databases">
        <title>The macronuclear genome of Stentor coeruleus: a giant cell with tiny introns.</title>
        <authorList>
            <person name="Slabodnick M."/>
            <person name="Ruby J.G."/>
            <person name="Reiff S.B."/>
            <person name="Swart E.C."/>
            <person name="Gosai S."/>
            <person name="Prabakaran S."/>
            <person name="Witkowska E."/>
            <person name="Larue G.E."/>
            <person name="Fisher S."/>
            <person name="Freeman R.M."/>
            <person name="Gunawardena J."/>
            <person name="Chu W."/>
            <person name="Stover N.A."/>
            <person name="Gregory B.D."/>
            <person name="Nowacki M."/>
            <person name="Derisi J."/>
            <person name="Roy S.W."/>
            <person name="Marshall W.F."/>
            <person name="Sood P."/>
        </authorList>
    </citation>
    <scope>NUCLEOTIDE SEQUENCE [LARGE SCALE GENOMIC DNA]</scope>
    <source>
        <strain evidence="4">WM001</strain>
    </source>
</reference>
<dbReference type="InterPro" id="IPR000408">
    <property type="entry name" value="Reg_chr_condens"/>
</dbReference>
<evidence type="ECO:0000256" key="1">
    <source>
        <dbReference type="ARBA" id="ARBA00022737"/>
    </source>
</evidence>
<feature type="repeat" description="RCC1" evidence="2">
    <location>
        <begin position="280"/>
        <end position="331"/>
    </location>
</feature>
<feature type="repeat" description="RCC1" evidence="2">
    <location>
        <begin position="332"/>
        <end position="383"/>
    </location>
</feature>